<dbReference type="SUPFAM" id="SSF82544">
    <property type="entry name" value="GckA/TtuD-like"/>
    <property type="match status" value="1"/>
</dbReference>
<keyword evidence="3" id="KW-0614">Plasmid</keyword>
<gene>
    <name evidence="3" type="ORF">ABOD76_21785</name>
</gene>
<dbReference type="InterPro" id="IPR037035">
    <property type="entry name" value="GK-like_C_sf"/>
</dbReference>
<dbReference type="AlphaFoldDB" id="A0AAU7UFR1"/>
<dbReference type="Gene3D" id="3.40.1480.10">
    <property type="entry name" value="MOFRL domain"/>
    <property type="match status" value="1"/>
</dbReference>
<evidence type="ECO:0000259" key="1">
    <source>
        <dbReference type="Pfam" id="PF05161"/>
    </source>
</evidence>
<organism evidence="3">
    <name type="scientific">Deinococcus sonorensis KR-87</name>
    <dbReference type="NCBI Taxonomy" id="694439"/>
    <lineage>
        <taxon>Bacteria</taxon>
        <taxon>Thermotogati</taxon>
        <taxon>Deinococcota</taxon>
        <taxon>Deinococci</taxon>
        <taxon>Deinococcales</taxon>
        <taxon>Deinococcaceae</taxon>
        <taxon>Deinococcus</taxon>
    </lineage>
</organism>
<dbReference type="InterPro" id="IPR038614">
    <property type="entry name" value="GK_N_sf"/>
</dbReference>
<dbReference type="Gene3D" id="3.40.50.10180">
    <property type="entry name" value="Glycerate kinase, MOFRL-like N-terminal domain"/>
    <property type="match status" value="1"/>
</dbReference>
<feature type="domain" description="MOFRL-associated" evidence="2">
    <location>
        <begin position="8"/>
        <end position="220"/>
    </location>
</feature>
<feature type="domain" description="MOFRL" evidence="1">
    <location>
        <begin position="304"/>
        <end position="406"/>
    </location>
</feature>
<dbReference type="PANTHER" id="PTHR12227">
    <property type="entry name" value="GLYCERATE KINASE"/>
    <property type="match status" value="1"/>
</dbReference>
<dbReference type="Pfam" id="PF13660">
    <property type="entry name" value="DUF4147"/>
    <property type="match status" value="1"/>
</dbReference>
<dbReference type="EMBL" id="CP158300">
    <property type="protein sequence ID" value="XBV87327.1"/>
    <property type="molecule type" value="Genomic_DNA"/>
</dbReference>
<dbReference type="PANTHER" id="PTHR12227:SF0">
    <property type="entry name" value="GLYCERATE KINASE"/>
    <property type="match status" value="1"/>
</dbReference>
<sequence>MDPLRELLRATFQAAVQASQPDRVLANLTLPEVRGRTVLVSVGKAAPGMAAAVMGQLHGPVSGVVVAPHAQATGSLPGLHVLGAGHPTPDEGSVRAGAAVLDAVRALSPDDLLLCLISGGASALLCAPAGVTLDQKADLTRQLLASGASIQQINVVRKHLSRVKGGQLARAAAPARVVSLVLSDVVGDDLSSIASGPTAPDPSSDRDALAVLEAFGLRAPEARVWLTEGAAGLHPDTPKPDDPLFERVTHRIVGRNRTALEAAAAHLQQAGWPARIWRDDVTGPAREAARQHAQLARELDPGEALLSGGETTTVVRPGAGRGGRNLEFLLALALEDTGVYALAADSDGLDGSSDAAGAILTPDTLARAARLGLDARASLDGSDAHGFFGRLGDLIRCGPTGTNVNDVRCLLRAPS</sequence>
<dbReference type="Pfam" id="PF05161">
    <property type="entry name" value="MOFRL"/>
    <property type="match status" value="1"/>
</dbReference>
<reference evidence="3" key="1">
    <citation type="submission" date="2024-06" db="EMBL/GenBank/DDBJ databases">
        <title>Draft Genome Sequence of Deinococcus sonorensis Type Strain KR-87, a Biofilm Producing Representative of the Genus Deinococcus.</title>
        <authorList>
            <person name="Boren L.S."/>
            <person name="Grosso R.A."/>
            <person name="Hugenberg-Cox A.N."/>
            <person name="Hill J.T.E."/>
            <person name="Albert C.M."/>
            <person name="Tuohy J.M."/>
        </authorList>
    </citation>
    <scope>NUCLEOTIDE SEQUENCE</scope>
    <source>
        <strain evidence="3">KR-87</strain>
        <plasmid evidence="3">pDson02</plasmid>
    </source>
</reference>
<proteinExistence type="predicted"/>
<geneLocation type="plasmid" evidence="3">
    <name>pDson02</name>
</geneLocation>
<dbReference type="KEGG" id="dsc:ABOD76_21785"/>
<dbReference type="GO" id="GO:0008887">
    <property type="term" value="F:glycerate kinase activity"/>
    <property type="evidence" value="ECO:0007669"/>
    <property type="project" value="InterPro"/>
</dbReference>
<accession>A0AAU7UFR1</accession>
<dbReference type="InterPro" id="IPR007835">
    <property type="entry name" value="MOFRL"/>
</dbReference>
<dbReference type="InterPro" id="IPR039760">
    <property type="entry name" value="MOFRL_protein"/>
</dbReference>
<dbReference type="InterPro" id="IPR025286">
    <property type="entry name" value="MOFRL_assoc_dom"/>
</dbReference>
<dbReference type="RefSeq" id="WP_350245477.1">
    <property type="nucleotide sequence ID" value="NZ_CP158300.1"/>
</dbReference>
<dbReference type="GO" id="GO:0005737">
    <property type="term" value="C:cytoplasm"/>
    <property type="evidence" value="ECO:0007669"/>
    <property type="project" value="TreeGrafter"/>
</dbReference>
<name>A0AAU7UFR1_9DEIO</name>
<evidence type="ECO:0000313" key="3">
    <source>
        <dbReference type="EMBL" id="XBV87327.1"/>
    </source>
</evidence>
<evidence type="ECO:0000259" key="2">
    <source>
        <dbReference type="Pfam" id="PF13660"/>
    </source>
</evidence>
<protein>
    <submittedName>
        <fullName evidence="3">DUF4147 domain-containing protein</fullName>
    </submittedName>
</protein>